<dbReference type="Pfam" id="PF00450">
    <property type="entry name" value="Peptidase_S10"/>
    <property type="match status" value="1"/>
</dbReference>
<protein>
    <submittedName>
        <fullName evidence="7">Putative carboxypeptidase S1</fullName>
    </submittedName>
</protein>
<reference evidence="7 8" key="1">
    <citation type="submission" date="2016-04" db="EMBL/GenBank/DDBJ databases">
        <title>A degradative enzymes factory behind the ericoid mycorrhizal symbiosis.</title>
        <authorList>
            <consortium name="DOE Joint Genome Institute"/>
            <person name="Martino E."/>
            <person name="Morin E."/>
            <person name="Grelet G."/>
            <person name="Kuo A."/>
            <person name="Kohler A."/>
            <person name="Daghino S."/>
            <person name="Barry K."/>
            <person name="Choi C."/>
            <person name="Cichocki N."/>
            <person name="Clum A."/>
            <person name="Copeland A."/>
            <person name="Hainaut M."/>
            <person name="Haridas S."/>
            <person name="Labutti K."/>
            <person name="Lindquist E."/>
            <person name="Lipzen A."/>
            <person name="Khouja H.-R."/>
            <person name="Murat C."/>
            <person name="Ohm R."/>
            <person name="Olson A."/>
            <person name="Spatafora J."/>
            <person name="Veneault-Fourrey C."/>
            <person name="Henrissat B."/>
            <person name="Grigoriev I."/>
            <person name="Martin F."/>
            <person name="Perotto S."/>
        </authorList>
    </citation>
    <scope>NUCLEOTIDE SEQUENCE [LARGE SCALE GENOMIC DNA]</scope>
    <source>
        <strain evidence="7 8">F</strain>
    </source>
</reference>
<dbReference type="OrthoDB" id="443318at2759"/>
<evidence type="ECO:0000256" key="6">
    <source>
        <dbReference type="ARBA" id="ARBA00023180"/>
    </source>
</evidence>
<dbReference type="Proteomes" id="UP000235786">
    <property type="component" value="Unassembled WGS sequence"/>
</dbReference>
<evidence type="ECO:0000256" key="3">
    <source>
        <dbReference type="ARBA" id="ARBA00022670"/>
    </source>
</evidence>
<organism evidence="7 8">
    <name type="scientific">Hyaloscypha variabilis (strain UAMH 11265 / GT02V1 / F)</name>
    <name type="common">Meliniomyces variabilis</name>
    <dbReference type="NCBI Taxonomy" id="1149755"/>
    <lineage>
        <taxon>Eukaryota</taxon>
        <taxon>Fungi</taxon>
        <taxon>Dikarya</taxon>
        <taxon>Ascomycota</taxon>
        <taxon>Pezizomycotina</taxon>
        <taxon>Leotiomycetes</taxon>
        <taxon>Helotiales</taxon>
        <taxon>Hyaloscyphaceae</taxon>
        <taxon>Hyaloscypha</taxon>
        <taxon>Hyaloscypha variabilis</taxon>
    </lineage>
</organism>
<dbReference type="InterPro" id="IPR029058">
    <property type="entry name" value="AB_hydrolase_fold"/>
</dbReference>
<name>A0A2J6RA63_HYAVF</name>
<dbReference type="SUPFAM" id="SSF53474">
    <property type="entry name" value="alpha/beta-Hydrolases"/>
    <property type="match status" value="1"/>
</dbReference>
<keyword evidence="8" id="KW-1185">Reference proteome</keyword>
<dbReference type="PANTHER" id="PTHR11802:SF189">
    <property type="entry name" value="CARBOXYPEPTIDASE"/>
    <property type="match status" value="1"/>
</dbReference>
<proteinExistence type="inferred from homology"/>
<keyword evidence="4" id="KW-0732">Signal</keyword>
<evidence type="ECO:0000256" key="5">
    <source>
        <dbReference type="ARBA" id="ARBA00022801"/>
    </source>
</evidence>
<evidence type="ECO:0000256" key="4">
    <source>
        <dbReference type="ARBA" id="ARBA00022729"/>
    </source>
</evidence>
<gene>
    <name evidence="7" type="ORF">L207DRAFT_587716</name>
</gene>
<evidence type="ECO:0000256" key="1">
    <source>
        <dbReference type="ARBA" id="ARBA00009431"/>
    </source>
</evidence>
<dbReference type="STRING" id="1149755.A0A2J6RA63"/>
<comment type="similarity">
    <text evidence="1">Belongs to the peptidase S10 family.</text>
</comment>
<dbReference type="AlphaFoldDB" id="A0A2J6RA63"/>
<dbReference type="InterPro" id="IPR001563">
    <property type="entry name" value="Peptidase_S10"/>
</dbReference>
<dbReference type="GO" id="GO:0000324">
    <property type="term" value="C:fungal-type vacuole"/>
    <property type="evidence" value="ECO:0007669"/>
    <property type="project" value="TreeGrafter"/>
</dbReference>
<keyword evidence="5" id="KW-0378">Hydrolase</keyword>
<accession>A0A2J6RA63</accession>
<dbReference type="GO" id="GO:0004185">
    <property type="term" value="F:serine-type carboxypeptidase activity"/>
    <property type="evidence" value="ECO:0007669"/>
    <property type="project" value="InterPro"/>
</dbReference>
<keyword evidence="6" id="KW-0325">Glycoprotein</keyword>
<evidence type="ECO:0000313" key="7">
    <source>
        <dbReference type="EMBL" id="PMD35410.1"/>
    </source>
</evidence>
<keyword evidence="3" id="KW-0645">Protease</keyword>
<evidence type="ECO:0000256" key="2">
    <source>
        <dbReference type="ARBA" id="ARBA00022645"/>
    </source>
</evidence>
<sequence length="570" mass="62986">MTILQFHIRRKTFICETTPGVRSWSGYVHLPPVGIRLYPVNTFFWFFESRKDPLHAPLVIWLNGGPGTSSTASALGENGPCIVQSDSNSTKLNPWSWNNEVNMLYIDQPNQVGFSYDTLSNGTLDALSTTLLPVISDFSVSGVPKQNESFFVGTFPSLNSRNTANSTGDASPAVWSFLQTWLEEFPHYTPRSNTLSIWGESYAGHWGIGLASYIQDQNEKITAGILNDAIPIHLDTLGIINAQVDFDLLAASYPDMAYNNTYDFQGITETEYLFAKANVNICLDMIQKCRVVADVYDPENMGINATVNSICLAAYEWCYLNVEAAYLASGHDAFDIGHTTPDPTPLKYEIGFLNQPWVQSALGVPLNFTYQNMVVYNNVMATGDIVRGGFLESLGKLLDRGVQVTMMYGDRDYICNWLSGERTSLAINSTLSRGFKEAGYANITTNATYIGGMVRQFGHLSFSRVFDAAHGVPYYQPETAFQIFNRAMQHNDIPTGSTSLSSWGDYSTYGPASSFSRKNQMPADPQKVCYVYSALTTCSLADMEALAAGTAVVEDWVVVSAEEGTRDEML</sequence>
<evidence type="ECO:0000313" key="8">
    <source>
        <dbReference type="Proteomes" id="UP000235786"/>
    </source>
</evidence>
<dbReference type="GO" id="GO:0006508">
    <property type="term" value="P:proteolysis"/>
    <property type="evidence" value="ECO:0007669"/>
    <property type="project" value="UniProtKB-KW"/>
</dbReference>
<keyword evidence="2 7" id="KW-0121">Carboxypeptidase</keyword>
<dbReference type="EMBL" id="KZ613952">
    <property type="protein sequence ID" value="PMD35410.1"/>
    <property type="molecule type" value="Genomic_DNA"/>
</dbReference>
<dbReference type="PRINTS" id="PR00724">
    <property type="entry name" value="CRBOXYPTASEC"/>
</dbReference>
<dbReference type="PANTHER" id="PTHR11802">
    <property type="entry name" value="SERINE PROTEASE FAMILY S10 SERINE CARBOXYPEPTIDASE"/>
    <property type="match status" value="1"/>
</dbReference>
<dbReference type="Gene3D" id="3.40.50.1820">
    <property type="entry name" value="alpha/beta hydrolase"/>
    <property type="match status" value="1"/>
</dbReference>